<feature type="region of interest" description="Disordered" evidence="1">
    <location>
        <begin position="149"/>
        <end position="196"/>
    </location>
</feature>
<evidence type="ECO:0000313" key="2">
    <source>
        <dbReference type="EMBL" id="KAK4493863.1"/>
    </source>
</evidence>
<dbReference type="Proteomes" id="UP001305779">
    <property type="component" value="Unassembled WGS sequence"/>
</dbReference>
<sequence length="403" mass="45551">MHNAVGPSGYSPNAEDILRKLKAIFHGQHISNESRLDFTIARAEFTPLFDDLLNPDLPHSNEDVQFQDWCRSKLRWDWNFEQEQLTLRTPNVAHNAFIRRLSDGILEERDRLAKEWRNKGWGDAARILDMIQDSGHTTVVFDHREMQAPDDADMEPGHAEGDTDGGALTNAPLHETDDASNMTPSDGSRGTMGPPTRREADIVLSHELQSQYPTFIAEVASPESLESLHDTCQGFIGDSDNFVKTAIGFKIPYLRRPSNRDRDRVRQEPEPQHTIDMSASVSLYRSVLLEDCIGDVETSMKNVEFRNADGTVQQGVLDLKVRDFIPSHVVDNEDPSSSHFLTPGQLDETLARLSFDRIADMLQQAEKEQERGWKPEKRRFGQKGQIGTRKRKLTDDGVHGQGV</sequence>
<organism evidence="2 3">
    <name type="scientific">Zasmidium cellare</name>
    <name type="common">Wine cellar mold</name>
    <name type="synonym">Racodium cellare</name>
    <dbReference type="NCBI Taxonomy" id="395010"/>
    <lineage>
        <taxon>Eukaryota</taxon>
        <taxon>Fungi</taxon>
        <taxon>Dikarya</taxon>
        <taxon>Ascomycota</taxon>
        <taxon>Pezizomycotina</taxon>
        <taxon>Dothideomycetes</taxon>
        <taxon>Dothideomycetidae</taxon>
        <taxon>Mycosphaerellales</taxon>
        <taxon>Mycosphaerellaceae</taxon>
        <taxon>Zasmidium</taxon>
    </lineage>
</organism>
<keyword evidence="3" id="KW-1185">Reference proteome</keyword>
<feature type="compositionally biased region" description="Basic and acidic residues" evidence="1">
    <location>
        <begin position="393"/>
        <end position="403"/>
    </location>
</feature>
<name>A0ABR0DXH3_ZASCE</name>
<protein>
    <submittedName>
        <fullName evidence="2">Uncharacterized protein</fullName>
    </submittedName>
</protein>
<reference evidence="2 3" key="1">
    <citation type="journal article" date="2023" name="G3 (Bethesda)">
        <title>A chromosome-level genome assembly of Zasmidium syzygii isolated from banana leaves.</title>
        <authorList>
            <person name="van Westerhoven A.C."/>
            <person name="Mehrabi R."/>
            <person name="Talebi R."/>
            <person name="Steentjes M.B.F."/>
            <person name="Corcolon B."/>
            <person name="Chong P.A."/>
            <person name="Kema G.H.J."/>
            <person name="Seidl M.F."/>
        </authorList>
    </citation>
    <scope>NUCLEOTIDE SEQUENCE [LARGE SCALE GENOMIC DNA]</scope>
    <source>
        <strain evidence="2 3">P124</strain>
    </source>
</reference>
<feature type="compositionally biased region" description="Basic and acidic residues" evidence="1">
    <location>
        <begin position="366"/>
        <end position="379"/>
    </location>
</feature>
<evidence type="ECO:0000313" key="3">
    <source>
        <dbReference type="Proteomes" id="UP001305779"/>
    </source>
</evidence>
<proteinExistence type="predicted"/>
<accession>A0ABR0DXH3</accession>
<feature type="region of interest" description="Disordered" evidence="1">
    <location>
        <begin position="366"/>
        <end position="403"/>
    </location>
</feature>
<comment type="caution">
    <text evidence="2">The sequence shown here is derived from an EMBL/GenBank/DDBJ whole genome shotgun (WGS) entry which is preliminary data.</text>
</comment>
<evidence type="ECO:0000256" key="1">
    <source>
        <dbReference type="SAM" id="MobiDB-lite"/>
    </source>
</evidence>
<feature type="compositionally biased region" description="Polar residues" evidence="1">
    <location>
        <begin position="179"/>
        <end position="188"/>
    </location>
</feature>
<dbReference type="EMBL" id="JAXOVC010000015">
    <property type="protein sequence ID" value="KAK4493863.1"/>
    <property type="molecule type" value="Genomic_DNA"/>
</dbReference>
<gene>
    <name evidence="2" type="ORF">PRZ48_015048</name>
</gene>